<dbReference type="RefSeq" id="WP_284727615.1">
    <property type="nucleotide sequence ID" value="NZ_JASCSA010000025.1"/>
</dbReference>
<accession>A0ABT6UTN5</accession>
<sequence length="93" mass="10682">MDNQHRKISGYRELTQQEIDLMNEAKQLEAKCLVLHQKIADRLGDQALDPSDHKRLEASQGKRWCAIARTDIETGFMALVRSIAQPQPRIIDQ</sequence>
<evidence type="ECO:0000256" key="1">
    <source>
        <dbReference type="ARBA" id="ARBA00022741"/>
    </source>
</evidence>
<protein>
    <recommendedName>
        <fullName evidence="2">Acb2/Tad1 hairpin domain-containing protein</fullName>
    </recommendedName>
</protein>
<comment type="caution">
    <text evidence="3">The sequence shown here is derived from an EMBL/GenBank/DDBJ whole genome shotgun (WGS) entry which is preliminary data.</text>
</comment>
<organism evidence="3 4">
    <name type="scientific">Cobetia amphilecti</name>
    <dbReference type="NCBI Taxonomy" id="1055104"/>
    <lineage>
        <taxon>Bacteria</taxon>
        <taxon>Pseudomonadati</taxon>
        <taxon>Pseudomonadota</taxon>
        <taxon>Gammaproteobacteria</taxon>
        <taxon>Oceanospirillales</taxon>
        <taxon>Halomonadaceae</taxon>
        <taxon>Cobetia</taxon>
    </lineage>
</organism>
<reference evidence="4" key="1">
    <citation type="submission" date="2023-07" db="EMBL/GenBank/DDBJ databases">
        <title>Genome-based characterization of strain KMM 296 and proposal for reclassification of Cobetia litoralis and Cobetia pacifica, and emended description of the species Cobetia amphilecti and Cobetia marina.</title>
        <authorList>
            <person name="Balabanova L."/>
            <person name="Nedashkovskaya O."/>
        </authorList>
    </citation>
    <scope>NUCLEOTIDE SEQUENCE [LARGE SCALE GENOMIC DNA]</scope>
    <source>
        <strain evidence="4">NRIC 0815</strain>
    </source>
</reference>
<evidence type="ECO:0000313" key="4">
    <source>
        <dbReference type="Proteomes" id="UP001229025"/>
    </source>
</evidence>
<keyword evidence="1" id="KW-0547">Nucleotide-binding</keyword>
<dbReference type="Pfam" id="PF24729">
    <property type="entry name" value="Acb2_Tad1_hairpin"/>
    <property type="match status" value="1"/>
</dbReference>
<gene>
    <name evidence="3" type="ORF">QLT01_17155</name>
</gene>
<keyword evidence="4" id="KW-1185">Reference proteome</keyword>
<evidence type="ECO:0000259" key="2">
    <source>
        <dbReference type="Pfam" id="PF24729"/>
    </source>
</evidence>
<evidence type="ECO:0000313" key="3">
    <source>
        <dbReference type="EMBL" id="MDI5886074.1"/>
    </source>
</evidence>
<feature type="domain" description="Acb2/Tad1 hairpin" evidence="2">
    <location>
        <begin position="7"/>
        <end position="84"/>
    </location>
</feature>
<proteinExistence type="predicted"/>
<dbReference type="Proteomes" id="UP001229025">
    <property type="component" value="Unassembled WGS sequence"/>
</dbReference>
<dbReference type="InterPro" id="IPR056098">
    <property type="entry name" value="Acb2/Tad1_hairpin"/>
</dbReference>
<name>A0ABT6UTN5_9GAMM</name>
<dbReference type="EMBL" id="JASCSA010000025">
    <property type="protein sequence ID" value="MDI5886074.1"/>
    <property type="molecule type" value="Genomic_DNA"/>
</dbReference>